<gene>
    <name evidence="3" type="primary">TATDN1</name>
    <name evidence="3" type="ORF">SNAT2548_LOCUS22808</name>
</gene>
<evidence type="ECO:0000313" key="3">
    <source>
        <dbReference type="EMBL" id="CAE7419339.1"/>
    </source>
</evidence>
<reference evidence="3" key="1">
    <citation type="submission" date="2021-02" db="EMBL/GenBank/DDBJ databases">
        <authorList>
            <person name="Dougan E. K."/>
            <person name="Rhodes N."/>
            <person name="Thang M."/>
            <person name="Chan C."/>
        </authorList>
    </citation>
    <scope>NUCLEOTIDE SEQUENCE</scope>
</reference>
<dbReference type="OrthoDB" id="423551at2759"/>
<feature type="compositionally biased region" description="Basic and acidic residues" evidence="2">
    <location>
        <begin position="162"/>
        <end position="175"/>
    </location>
</feature>
<feature type="region of interest" description="Disordered" evidence="2">
    <location>
        <begin position="139"/>
        <end position="184"/>
    </location>
</feature>
<feature type="coiled-coil region" evidence="1">
    <location>
        <begin position="265"/>
        <end position="372"/>
    </location>
</feature>
<keyword evidence="1" id="KW-0175">Coiled coil</keyword>
<proteinExistence type="predicted"/>
<accession>A0A812R582</accession>
<sequence length="413" mass="45116">MSASESRFDNGALEEQRRWSASGMFRNTWQRMNEWGDEIERRHFDGNFVGSLVGAPMRAGQVMNEWGDDFERRHFEGDFLSAVSRAPVAAGEVLSEAIGQIVDSSLELPVDSVEPWMTPGFDAEAFVSFHPTAAMEDAPHVEEARGPSPPSPAAPDVPSSEHSPEHSPARSERRNSSSSTGGRTVDEVAAFMSSLPDGAEMERVAEELQVQLHAEQAKRQGRYEALRALKVALLQLPREAAQEKGLADEAAGARAEAAARACAAQRALQALKENHQQLQEKLEAQVDQREQLEAAAAAARAAVERAAQLAASACREWARDGPETDALKSSKIELAELLAELDEARLHRRRELKALQQEVETLERENQWFRSGGHDQYEAPASFTASLRKLFKVAIGKGDAPDSTPTSTSSPSA</sequence>
<evidence type="ECO:0000313" key="4">
    <source>
        <dbReference type="Proteomes" id="UP000604046"/>
    </source>
</evidence>
<evidence type="ECO:0000256" key="2">
    <source>
        <dbReference type="SAM" id="MobiDB-lite"/>
    </source>
</evidence>
<protein>
    <submittedName>
        <fullName evidence="3">TATDN1 protein</fullName>
    </submittedName>
</protein>
<comment type="caution">
    <text evidence="3">The sequence shown here is derived from an EMBL/GenBank/DDBJ whole genome shotgun (WGS) entry which is preliminary data.</text>
</comment>
<dbReference type="Proteomes" id="UP000604046">
    <property type="component" value="Unassembled WGS sequence"/>
</dbReference>
<dbReference type="AlphaFoldDB" id="A0A812R582"/>
<dbReference type="EMBL" id="CAJNDS010002299">
    <property type="protein sequence ID" value="CAE7419339.1"/>
    <property type="molecule type" value="Genomic_DNA"/>
</dbReference>
<keyword evidence="4" id="KW-1185">Reference proteome</keyword>
<organism evidence="3 4">
    <name type="scientific">Symbiodinium natans</name>
    <dbReference type="NCBI Taxonomy" id="878477"/>
    <lineage>
        <taxon>Eukaryota</taxon>
        <taxon>Sar</taxon>
        <taxon>Alveolata</taxon>
        <taxon>Dinophyceae</taxon>
        <taxon>Suessiales</taxon>
        <taxon>Symbiodiniaceae</taxon>
        <taxon>Symbiodinium</taxon>
    </lineage>
</organism>
<name>A0A812R582_9DINO</name>
<evidence type="ECO:0000256" key="1">
    <source>
        <dbReference type="SAM" id="Coils"/>
    </source>
</evidence>